<gene>
    <name evidence="3" type="ORF">DU44_00955</name>
    <name evidence="2" type="ORF">DU48_06630</name>
    <name evidence="4" type="ORF">DU65_01520</name>
</gene>
<name>A0A0F8N115_METMZ</name>
<dbReference type="PATRIC" id="fig|2209.48.peg.195"/>
<evidence type="ECO:0000256" key="1">
    <source>
        <dbReference type="SAM" id="MobiDB-lite"/>
    </source>
</evidence>
<evidence type="ECO:0000313" key="3">
    <source>
        <dbReference type="EMBL" id="KKH19177.1"/>
    </source>
</evidence>
<dbReference type="Proteomes" id="UP000033987">
    <property type="component" value="Unassembled WGS sequence"/>
</dbReference>
<sequence length="59" mass="6709">MVLILNKIKPNAGKKTLTDKRKKPDKLNLEKPGLEKPDLEKLKSDKLKSDSFRSIFNGT</sequence>
<evidence type="ECO:0000313" key="5">
    <source>
        <dbReference type="Proteomes" id="UP000033987"/>
    </source>
</evidence>
<protein>
    <submittedName>
        <fullName evidence="2">Uncharacterized protein</fullName>
    </submittedName>
</protein>
<accession>A0A0F8N115</accession>
<dbReference type="EMBL" id="JJQA01000030">
    <property type="protein sequence ID" value="KKH19177.1"/>
    <property type="molecule type" value="Genomic_DNA"/>
</dbReference>
<dbReference type="Proteomes" id="UP000034733">
    <property type="component" value="Unassembled WGS sequence"/>
</dbReference>
<comment type="caution">
    <text evidence="2">The sequence shown here is derived from an EMBL/GenBank/DDBJ whole genome shotgun (WGS) entry which is preliminary data.</text>
</comment>
<evidence type="ECO:0000313" key="4">
    <source>
        <dbReference type="EMBL" id="KKH24622.1"/>
    </source>
</evidence>
<evidence type="ECO:0000313" key="6">
    <source>
        <dbReference type="Proteomes" id="UP000034064"/>
    </source>
</evidence>
<evidence type="ECO:0000313" key="2">
    <source>
        <dbReference type="EMBL" id="KKH18104.1"/>
    </source>
</evidence>
<evidence type="ECO:0000313" key="7">
    <source>
        <dbReference type="Proteomes" id="UP000034733"/>
    </source>
</evidence>
<feature type="compositionally biased region" description="Basic and acidic residues" evidence="1">
    <location>
        <begin position="25"/>
        <end position="42"/>
    </location>
</feature>
<reference evidence="5 6" key="1">
    <citation type="journal article" date="2015" name="ISME J.">
        <title>Genomic and phenotypic differentiation among Methanosarcina mazei populations from Columbia River sediment.</title>
        <authorList>
            <person name="Youngblut N.D."/>
            <person name="Wirth J.S."/>
            <person name="Henriksen J.R."/>
            <person name="Smith M."/>
            <person name="Simon H."/>
            <person name="Metcalf W.W."/>
            <person name="Whitaker R.J."/>
        </authorList>
    </citation>
    <scope>NUCLEOTIDE SEQUENCE [LARGE SCALE GENOMIC DNA]</scope>
    <source>
        <strain evidence="3 6">1.F.A.1A.3</strain>
        <strain evidence="2 7">1.F.A.1B.3</strain>
        <strain evidence="4 5">1.F.A.1B.4</strain>
    </source>
</reference>
<dbReference type="AlphaFoldDB" id="A0A0F8N115"/>
<organism evidence="2 7">
    <name type="scientific">Methanosarcina mazei</name>
    <name type="common">Methanosarcina frisia</name>
    <dbReference type="NCBI Taxonomy" id="2209"/>
    <lineage>
        <taxon>Archaea</taxon>
        <taxon>Methanobacteriati</taxon>
        <taxon>Methanobacteriota</taxon>
        <taxon>Stenosarchaea group</taxon>
        <taxon>Methanomicrobia</taxon>
        <taxon>Methanosarcinales</taxon>
        <taxon>Methanosarcinaceae</taxon>
        <taxon>Methanosarcina</taxon>
    </lineage>
</organism>
<dbReference type="EMBL" id="JJQC01000021">
    <property type="protein sequence ID" value="KKH24622.1"/>
    <property type="molecule type" value="Genomic_DNA"/>
</dbReference>
<dbReference type="Proteomes" id="UP000034064">
    <property type="component" value="Unassembled WGS sequence"/>
</dbReference>
<dbReference type="RefSeq" id="WP_048044720.1">
    <property type="nucleotide sequence ID" value="NZ_JJQA01000030.1"/>
</dbReference>
<dbReference type="EMBL" id="JJQB01000102">
    <property type="protein sequence ID" value="KKH18104.1"/>
    <property type="molecule type" value="Genomic_DNA"/>
</dbReference>
<feature type="region of interest" description="Disordered" evidence="1">
    <location>
        <begin position="13"/>
        <end position="42"/>
    </location>
</feature>
<proteinExistence type="predicted"/>